<evidence type="ECO:0000256" key="2">
    <source>
        <dbReference type="ARBA" id="ARBA00022980"/>
    </source>
</evidence>
<comment type="similarity">
    <text evidence="1">Belongs to the universal ribosomal protein uS17 family.</text>
</comment>
<keyword evidence="3" id="KW-0687">Ribonucleoprotein</keyword>
<dbReference type="STRING" id="2903.R1CXS2"/>
<dbReference type="RefSeq" id="XP_005759599.1">
    <property type="nucleotide sequence ID" value="XM_005759542.1"/>
</dbReference>
<dbReference type="PANTHER" id="PTHR10744:SF1">
    <property type="entry name" value="SMALL RIBOSOMAL SUBUNIT PROTEIN US17M"/>
    <property type="match status" value="1"/>
</dbReference>
<evidence type="ECO:0000256" key="1">
    <source>
        <dbReference type="ARBA" id="ARBA00010254"/>
    </source>
</evidence>
<dbReference type="AlphaFoldDB" id="A0A0D3I7D5"/>
<keyword evidence="2" id="KW-0689">Ribosomal protein</keyword>
<dbReference type="GO" id="GO:0005739">
    <property type="term" value="C:mitochondrion"/>
    <property type="evidence" value="ECO:0007669"/>
    <property type="project" value="TreeGrafter"/>
</dbReference>
<name>A0A0D3I7D5_EMIH1</name>
<dbReference type="SUPFAM" id="SSF50249">
    <property type="entry name" value="Nucleic acid-binding proteins"/>
    <property type="match status" value="1"/>
</dbReference>
<dbReference type="EnsemblProtists" id="EOD07170">
    <property type="protein sequence ID" value="EOD07170"/>
    <property type="gene ID" value="EMIHUDRAFT_350842"/>
</dbReference>
<reference evidence="5" key="1">
    <citation type="journal article" date="2013" name="Nature">
        <title>Pan genome of the phytoplankton Emiliania underpins its global distribution.</title>
        <authorList>
            <person name="Read B.A."/>
            <person name="Kegel J."/>
            <person name="Klute M.J."/>
            <person name="Kuo A."/>
            <person name="Lefebvre S.C."/>
            <person name="Maumus F."/>
            <person name="Mayer C."/>
            <person name="Miller J."/>
            <person name="Monier A."/>
            <person name="Salamov A."/>
            <person name="Young J."/>
            <person name="Aguilar M."/>
            <person name="Claverie J.M."/>
            <person name="Frickenhaus S."/>
            <person name="Gonzalez K."/>
            <person name="Herman E.K."/>
            <person name="Lin Y.C."/>
            <person name="Napier J."/>
            <person name="Ogata H."/>
            <person name="Sarno A.F."/>
            <person name="Shmutz J."/>
            <person name="Schroeder D."/>
            <person name="de Vargas C."/>
            <person name="Verret F."/>
            <person name="von Dassow P."/>
            <person name="Valentin K."/>
            <person name="Van de Peer Y."/>
            <person name="Wheeler G."/>
            <person name="Dacks J.B."/>
            <person name="Delwiche C.F."/>
            <person name="Dyhrman S.T."/>
            <person name="Glockner G."/>
            <person name="John U."/>
            <person name="Richards T."/>
            <person name="Worden A.Z."/>
            <person name="Zhang X."/>
            <person name="Grigoriev I.V."/>
            <person name="Allen A.E."/>
            <person name="Bidle K."/>
            <person name="Borodovsky M."/>
            <person name="Bowler C."/>
            <person name="Brownlee C."/>
            <person name="Cock J.M."/>
            <person name="Elias M."/>
            <person name="Gladyshev V.N."/>
            <person name="Groth M."/>
            <person name="Guda C."/>
            <person name="Hadaegh A."/>
            <person name="Iglesias-Rodriguez M.D."/>
            <person name="Jenkins J."/>
            <person name="Jones B.M."/>
            <person name="Lawson T."/>
            <person name="Leese F."/>
            <person name="Lindquist E."/>
            <person name="Lobanov A."/>
            <person name="Lomsadze A."/>
            <person name="Malik S.B."/>
            <person name="Marsh M.E."/>
            <person name="Mackinder L."/>
            <person name="Mock T."/>
            <person name="Mueller-Roeber B."/>
            <person name="Pagarete A."/>
            <person name="Parker M."/>
            <person name="Probert I."/>
            <person name="Quesneville H."/>
            <person name="Raines C."/>
            <person name="Rensing S.A."/>
            <person name="Riano-Pachon D.M."/>
            <person name="Richier S."/>
            <person name="Rokitta S."/>
            <person name="Shiraiwa Y."/>
            <person name="Soanes D.M."/>
            <person name="van der Giezen M."/>
            <person name="Wahlund T.M."/>
            <person name="Williams B."/>
            <person name="Wilson W."/>
            <person name="Wolfe G."/>
            <person name="Wurch L.L."/>
        </authorList>
    </citation>
    <scope>NUCLEOTIDE SEQUENCE</scope>
</reference>
<protein>
    <recommendedName>
        <fullName evidence="6">30S ribosomal protein S17, chloroplastic</fullName>
    </recommendedName>
</protein>
<accession>A0A0D3I7D5</accession>
<dbReference type="GeneID" id="17253498"/>
<dbReference type="InterPro" id="IPR000266">
    <property type="entry name" value="Ribosomal_uS17"/>
</dbReference>
<proteinExistence type="inferred from homology"/>
<dbReference type="Pfam" id="PF00366">
    <property type="entry name" value="Ribosomal_S17"/>
    <property type="match status" value="1"/>
</dbReference>
<dbReference type="GO" id="GO:1990904">
    <property type="term" value="C:ribonucleoprotein complex"/>
    <property type="evidence" value="ECO:0007669"/>
    <property type="project" value="UniProtKB-KW"/>
</dbReference>
<evidence type="ECO:0008006" key="6">
    <source>
        <dbReference type="Google" id="ProtNLM"/>
    </source>
</evidence>
<dbReference type="Gene3D" id="2.40.50.140">
    <property type="entry name" value="Nucleic acid-binding proteins"/>
    <property type="match status" value="1"/>
</dbReference>
<dbReference type="PRINTS" id="PR00973">
    <property type="entry name" value="RIBOSOMALS17"/>
</dbReference>
<dbReference type="Proteomes" id="UP000013827">
    <property type="component" value="Unassembled WGS sequence"/>
</dbReference>
<sequence length="112" mass="12658">VVVNIPWYWRHPKYQRIVLKRTRLFAHDEFDLCSVGDMVRLQMVRPLSKKKSHVVAAILRREDGSAPPSPFPNVHLSRNVWPEEAEEARVAAGLPERVAGPGVEGRLRGGAQ</sequence>
<dbReference type="CDD" id="cd00364">
    <property type="entry name" value="Ribosomal_uS17"/>
    <property type="match status" value="1"/>
</dbReference>
<dbReference type="InterPro" id="IPR012340">
    <property type="entry name" value="NA-bd_OB-fold"/>
</dbReference>
<evidence type="ECO:0000313" key="4">
    <source>
        <dbReference type="EnsemblProtists" id="EOD07170"/>
    </source>
</evidence>
<organism evidence="4 5">
    <name type="scientific">Emiliania huxleyi (strain CCMP1516)</name>
    <dbReference type="NCBI Taxonomy" id="280463"/>
    <lineage>
        <taxon>Eukaryota</taxon>
        <taxon>Haptista</taxon>
        <taxon>Haptophyta</taxon>
        <taxon>Prymnesiophyceae</taxon>
        <taxon>Isochrysidales</taxon>
        <taxon>Noelaerhabdaceae</taxon>
        <taxon>Emiliania</taxon>
    </lineage>
</organism>
<dbReference type="GO" id="GO:0006412">
    <property type="term" value="P:translation"/>
    <property type="evidence" value="ECO:0007669"/>
    <property type="project" value="InterPro"/>
</dbReference>
<reference evidence="4" key="2">
    <citation type="submission" date="2024-10" db="UniProtKB">
        <authorList>
            <consortium name="EnsemblProtists"/>
        </authorList>
    </citation>
    <scope>IDENTIFICATION</scope>
</reference>
<dbReference type="GO" id="GO:0003735">
    <property type="term" value="F:structural constituent of ribosome"/>
    <property type="evidence" value="ECO:0007669"/>
    <property type="project" value="InterPro"/>
</dbReference>
<dbReference type="KEGG" id="ehx:EMIHUDRAFT_350842"/>
<evidence type="ECO:0000313" key="5">
    <source>
        <dbReference type="Proteomes" id="UP000013827"/>
    </source>
</evidence>
<dbReference type="GO" id="GO:0005840">
    <property type="term" value="C:ribosome"/>
    <property type="evidence" value="ECO:0007669"/>
    <property type="project" value="UniProtKB-KW"/>
</dbReference>
<evidence type="ECO:0000256" key="3">
    <source>
        <dbReference type="ARBA" id="ARBA00023274"/>
    </source>
</evidence>
<dbReference type="HOGENOM" id="CLU_073626_3_0_1"/>
<keyword evidence="5" id="KW-1185">Reference proteome</keyword>
<dbReference type="PANTHER" id="PTHR10744">
    <property type="entry name" value="40S RIBOSOMAL PROTEIN S11 FAMILY MEMBER"/>
    <property type="match status" value="1"/>
</dbReference>